<sequence>MTSSSIYHNKDYSDIKIFAGANEGVQQCFDLHRVIITAKSKYFAAACKECFQEGKTKEISLDIESHIFEIIAKWMYECEIDLFGESFDADTVIAVYAGADYLQIADMKVDILRQLGKVYIDSQRHFGADKLDPYVFTRDLFVYAHMSEWESLRACVRCLVKSWYILPGEIVKLAKEEPATTLFMAVLIEVFQEALDTEICGPCRTTKEYVTGMQCQSCRKRLCSKPLLVSAEHLK</sequence>
<dbReference type="EMBL" id="JAVHJO010000015">
    <property type="protein sequence ID" value="KAK6527617.1"/>
    <property type="molecule type" value="Genomic_DNA"/>
</dbReference>
<dbReference type="Proteomes" id="UP001365542">
    <property type="component" value="Unassembled WGS sequence"/>
</dbReference>
<protein>
    <recommendedName>
        <fullName evidence="1">BTB domain-containing protein</fullName>
    </recommendedName>
</protein>
<dbReference type="PROSITE" id="PS50097">
    <property type="entry name" value="BTB"/>
    <property type="match status" value="1"/>
</dbReference>
<dbReference type="InterPro" id="IPR011333">
    <property type="entry name" value="SKP1/BTB/POZ_sf"/>
</dbReference>
<dbReference type="SUPFAM" id="SSF54695">
    <property type="entry name" value="POZ domain"/>
    <property type="match status" value="1"/>
</dbReference>
<dbReference type="Pfam" id="PF00651">
    <property type="entry name" value="BTB"/>
    <property type="match status" value="1"/>
</dbReference>
<organism evidence="2 3">
    <name type="scientific">Orbilia ellipsospora</name>
    <dbReference type="NCBI Taxonomy" id="2528407"/>
    <lineage>
        <taxon>Eukaryota</taxon>
        <taxon>Fungi</taxon>
        <taxon>Dikarya</taxon>
        <taxon>Ascomycota</taxon>
        <taxon>Pezizomycotina</taxon>
        <taxon>Orbiliomycetes</taxon>
        <taxon>Orbiliales</taxon>
        <taxon>Orbiliaceae</taxon>
        <taxon>Orbilia</taxon>
    </lineage>
</organism>
<dbReference type="Gene3D" id="3.30.710.10">
    <property type="entry name" value="Potassium Channel Kv1.1, Chain A"/>
    <property type="match status" value="1"/>
</dbReference>
<dbReference type="PANTHER" id="PTHR47843:SF2">
    <property type="entry name" value="BTB DOMAIN-CONTAINING PROTEIN"/>
    <property type="match status" value="1"/>
</dbReference>
<dbReference type="CDD" id="cd18186">
    <property type="entry name" value="BTB_POZ_ZBTB_KLHL-like"/>
    <property type="match status" value="1"/>
</dbReference>
<dbReference type="AlphaFoldDB" id="A0AAV9WX19"/>
<name>A0AAV9WX19_9PEZI</name>
<proteinExistence type="predicted"/>
<reference evidence="2 3" key="1">
    <citation type="submission" date="2019-10" db="EMBL/GenBank/DDBJ databases">
        <authorList>
            <person name="Palmer J.M."/>
        </authorList>
    </citation>
    <scope>NUCLEOTIDE SEQUENCE [LARGE SCALE GENOMIC DNA]</scope>
    <source>
        <strain evidence="2 3">TWF694</strain>
    </source>
</reference>
<comment type="caution">
    <text evidence="2">The sequence shown here is derived from an EMBL/GenBank/DDBJ whole genome shotgun (WGS) entry which is preliminary data.</text>
</comment>
<evidence type="ECO:0000313" key="2">
    <source>
        <dbReference type="EMBL" id="KAK6527617.1"/>
    </source>
</evidence>
<accession>A0AAV9WX19</accession>
<dbReference type="PANTHER" id="PTHR47843">
    <property type="entry name" value="BTB DOMAIN-CONTAINING PROTEIN-RELATED"/>
    <property type="match status" value="1"/>
</dbReference>
<evidence type="ECO:0000313" key="3">
    <source>
        <dbReference type="Proteomes" id="UP001365542"/>
    </source>
</evidence>
<dbReference type="InterPro" id="IPR000210">
    <property type="entry name" value="BTB/POZ_dom"/>
</dbReference>
<feature type="domain" description="BTB" evidence="1">
    <location>
        <begin position="13"/>
        <end position="84"/>
    </location>
</feature>
<keyword evidence="3" id="KW-1185">Reference proteome</keyword>
<evidence type="ECO:0000259" key="1">
    <source>
        <dbReference type="PROSITE" id="PS50097"/>
    </source>
</evidence>
<gene>
    <name evidence="2" type="ORF">TWF694_004601</name>
</gene>